<dbReference type="EMBL" id="JAVXUO010001996">
    <property type="protein sequence ID" value="KAK2977354.1"/>
    <property type="molecule type" value="Genomic_DNA"/>
</dbReference>
<proteinExistence type="predicted"/>
<evidence type="ECO:0000313" key="2">
    <source>
        <dbReference type="Proteomes" id="UP001187471"/>
    </source>
</evidence>
<protein>
    <submittedName>
        <fullName evidence="1">Uncharacterized protein</fullName>
    </submittedName>
</protein>
<reference evidence="1" key="1">
    <citation type="submission" date="2022-12" db="EMBL/GenBank/DDBJ databases">
        <title>Draft genome assemblies for two species of Escallonia (Escalloniales).</title>
        <authorList>
            <person name="Chanderbali A."/>
            <person name="Dervinis C."/>
            <person name="Anghel I."/>
            <person name="Soltis D."/>
            <person name="Soltis P."/>
            <person name="Zapata F."/>
        </authorList>
    </citation>
    <scope>NUCLEOTIDE SEQUENCE</scope>
    <source>
        <strain evidence="1">UCBG92.1500</strain>
        <tissue evidence="1">Leaf</tissue>
    </source>
</reference>
<comment type="caution">
    <text evidence="1">The sequence shown here is derived from an EMBL/GenBank/DDBJ whole genome shotgun (WGS) entry which is preliminary data.</text>
</comment>
<name>A0AA88UAH9_9ASTE</name>
<gene>
    <name evidence="1" type="ORF">RJ640_013333</name>
</gene>
<organism evidence="1 2">
    <name type="scientific">Escallonia rubra</name>
    <dbReference type="NCBI Taxonomy" id="112253"/>
    <lineage>
        <taxon>Eukaryota</taxon>
        <taxon>Viridiplantae</taxon>
        <taxon>Streptophyta</taxon>
        <taxon>Embryophyta</taxon>
        <taxon>Tracheophyta</taxon>
        <taxon>Spermatophyta</taxon>
        <taxon>Magnoliopsida</taxon>
        <taxon>eudicotyledons</taxon>
        <taxon>Gunneridae</taxon>
        <taxon>Pentapetalae</taxon>
        <taxon>asterids</taxon>
        <taxon>campanulids</taxon>
        <taxon>Escalloniales</taxon>
        <taxon>Escalloniaceae</taxon>
        <taxon>Escallonia</taxon>
    </lineage>
</organism>
<evidence type="ECO:0000313" key="1">
    <source>
        <dbReference type="EMBL" id="KAK2977354.1"/>
    </source>
</evidence>
<dbReference type="AlphaFoldDB" id="A0AA88UAH9"/>
<keyword evidence="2" id="KW-1185">Reference proteome</keyword>
<sequence>MLLRLDSMPEVDPTVRELRWRVSRQIIGLHEILDVVLGVRVESWDGFLRDWDDAVAGIEDEVGRERGGVRISLLSTVVVGIRLPDVISTITTRLFPIAVAAEVTMLAITSDAVVHIIGGAARWSANFSLNFGDEVLNFTWAILRLWRITILILSTHSRRILSDFTSCQISLSIMVIGSVLKDWPFPPLRIKNGIALSAMDKNDEGITFATLTRKVKLSDTMNHGSNAGTPSRGAANARVYATANRYNYTIKLKSISTP</sequence>
<dbReference type="Proteomes" id="UP001187471">
    <property type="component" value="Unassembled WGS sequence"/>
</dbReference>
<accession>A0AA88UAH9</accession>